<dbReference type="InterPro" id="IPR007934">
    <property type="entry name" value="AbfB_ABD"/>
</dbReference>
<evidence type="ECO:0000259" key="11">
    <source>
        <dbReference type="Pfam" id="PF09206"/>
    </source>
</evidence>
<comment type="catalytic activity">
    <reaction evidence="1 9">
        <text>Hydrolysis of terminal non-reducing alpha-L-arabinofuranoside residues in alpha-L-arabinosides.</text>
        <dbReference type="EC" id="3.2.1.55"/>
    </reaction>
</comment>
<dbReference type="CDD" id="cd23399">
    <property type="entry name" value="beta-trefoil_ABD_ABFB"/>
    <property type="match status" value="1"/>
</dbReference>
<sequence length="508" mass="52987">MLSPSRPRLPPLAFSLLAASALVHAGPCDIYASGNTPCVAAHSTTRALYDAYKGPLYQISRASDGKTTDITPVSAGSVANAATQDTFCTSTTCLITIIYDQSGRANHLTQAPPGGAASGTEANGYDQYASAIGAPVTLNGKKAYGVFIHPGSGYRINNPSGTATGDGSEGMYAVLDGTHYNDACCFDYGNAETNNLDTGNGHMEAIYYGTNTIWGTGAGNGPWLMADLENGLFSGVNVKQNTNDPTITDRFFTAIVKGQPNNWALRGGNAASGSLSTYYNGVRPNADGYNPMSKEGAILLGIGGDNSNGAQGTFYEGVMTSAFPTDATEKSVQANIVAAKYATTSLASGPAIKIGNTITLRATTPGYDTRFLAHSGTTINTQVITSSSASSVQNAAKFVVRSPLASTATGCVSFESVDTPGSFIRHSKFLLTLAANDNSKLFHEDATFCGQAGLNGQGNTIRAWGYPTRFFRHYHNAGYIARNGGPLDYDTATAFNNDASFVIGSGFL</sequence>
<dbReference type="GO" id="GO:0046373">
    <property type="term" value="P:L-arabinose metabolic process"/>
    <property type="evidence" value="ECO:0007669"/>
    <property type="project" value="UniProtKB-UniRule"/>
</dbReference>
<evidence type="ECO:0000313" key="12">
    <source>
        <dbReference type="EMBL" id="EMF08213.1"/>
    </source>
</evidence>
<feature type="active site" description="Proton donor" evidence="7">
    <location>
        <position position="305"/>
    </location>
</feature>
<dbReference type="Proteomes" id="UP000016931">
    <property type="component" value="Unassembled WGS sequence"/>
</dbReference>
<feature type="domain" description="Alpha-L-arabinofuranosidase B catalytic" evidence="11">
    <location>
        <begin position="27"/>
        <end position="342"/>
    </location>
</feature>
<feature type="signal peptide" evidence="9">
    <location>
        <begin position="1"/>
        <end position="25"/>
    </location>
</feature>
<dbReference type="InterPro" id="IPR013320">
    <property type="entry name" value="ConA-like_dom_sf"/>
</dbReference>
<keyword evidence="9" id="KW-0858">Xylan degradation</keyword>
<feature type="disulfide bond" evidence="8">
    <location>
        <begin position="88"/>
        <end position="93"/>
    </location>
</feature>
<keyword evidence="9" id="KW-0964">Secreted</keyword>
<dbReference type="PANTHER" id="PTHR39447">
    <property type="entry name" value="ALPHA-L-ARABINOFURANOSIDASE B"/>
    <property type="match status" value="1"/>
</dbReference>
<dbReference type="SUPFAM" id="SSF110221">
    <property type="entry name" value="AbfB domain"/>
    <property type="match status" value="1"/>
</dbReference>
<organism evidence="12 13">
    <name type="scientific">Sphaerulina musiva (strain SO2202)</name>
    <name type="common">Poplar stem canker fungus</name>
    <name type="synonym">Septoria musiva</name>
    <dbReference type="NCBI Taxonomy" id="692275"/>
    <lineage>
        <taxon>Eukaryota</taxon>
        <taxon>Fungi</taxon>
        <taxon>Dikarya</taxon>
        <taxon>Ascomycota</taxon>
        <taxon>Pezizomycotina</taxon>
        <taxon>Dothideomycetes</taxon>
        <taxon>Dothideomycetidae</taxon>
        <taxon>Mycosphaerellales</taxon>
        <taxon>Mycosphaerellaceae</taxon>
        <taxon>Sphaerulina</taxon>
    </lineage>
</organism>
<feature type="active site" description="Nucleophile" evidence="7">
    <location>
        <position position="229"/>
    </location>
</feature>
<accession>M3BPX2</accession>
<evidence type="ECO:0000313" key="13">
    <source>
        <dbReference type="Proteomes" id="UP000016931"/>
    </source>
</evidence>
<dbReference type="EC" id="3.2.1.55" evidence="9"/>
<dbReference type="GO" id="GO:0005576">
    <property type="term" value="C:extracellular region"/>
    <property type="evidence" value="ECO:0007669"/>
    <property type="project" value="UniProtKB-SubCell"/>
</dbReference>
<feature type="disulfide bond" evidence="8">
    <location>
        <begin position="28"/>
        <end position="38"/>
    </location>
</feature>
<keyword evidence="9" id="KW-0119">Carbohydrate metabolism</keyword>
<dbReference type="FunFam" id="2.60.120.200:FF:000131">
    <property type="entry name" value="Probable alpha-L-arabinofuranosidase B"/>
    <property type="match status" value="1"/>
</dbReference>
<evidence type="ECO:0000256" key="1">
    <source>
        <dbReference type="ARBA" id="ARBA00001462"/>
    </source>
</evidence>
<dbReference type="OrthoDB" id="3935714at2759"/>
<evidence type="ECO:0000256" key="9">
    <source>
        <dbReference type="RuleBase" id="RU367111"/>
    </source>
</evidence>
<dbReference type="SUPFAM" id="SSF49899">
    <property type="entry name" value="Concanavalin A-like lectins/glucanases"/>
    <property type="match status" value="1"/>
</dbReference>
<evidence type="ECO:0000256" key="4">
    <source>
        <dbReference type="ARBA" id="ARBA00022801"/>
    </source>
</evidence>
<feature type="domain" description="Alpha-L-arabinofuranosidase B arabinose-binding" evidence="10">
    <location>
        <begin position="360"/>
        <end position="503"/>
    </location>
</feature>
<evidence type="ECO:0000256" key="6">
    <source>
        <dbReference type="ARBA" id="ARBA00023295"/>
    </source>
</evidence>
<feature type="disulfide bond" evidence="8">
    <location>
        <begin position="411"/>
        <end position="449"/>
    </location>
</feature>
<keyword evidence="4 9" id="KW-0378">Hydrolase</keyword>
<dbReference type="AlphaFoldDB" id="M3BPX2"/>
<keyword evidence="8" id="KW-1015">Disulfide bond</keyword>
<dbReference type="Pfam" id="PF05270">
    <property type="entry name" value="AbfB"/>
    <property type="match status" value="1"/>
</dbReference>
<evidence type="ECO:0000256" key="2">
    <source>
        <dbReference type="ARBA" id="ARBA00006963"/>
    </source>
</evidence>
<dbReference type="Gene3D" id="2.80.10.50">
    <property type="match status" value="1"/>
</dbReference>
<reference evidence="12 13" key="1">
    <citation type="journal article" date="2012" name="PLoS Pathog.">
        <title>Diverse lifestyles and strategies of plant pathogenesis encoded in the genomes of eighteen Dothideomycetes fungi.</title>
        <authorList>
            <person name="Ohm R.A."/>
            <person name="Feau N."/>
            <person name="Henrissat B."/>
            <person name="Schoch C.L."/>
            <person name="Horwitz B.A."/>
            <person name="Barry K.W."/>
            <person name="Condon B.J."/>
            <person name="Copeland A.C."/>
            <person name="Dhillon B."/>
            <person name="Glaser F."/>
            <person name="Hesse C.N."/>
            <person name="Kosti I."/>
            <person name="LaButti K."/>
            <person name="Lindquist E.A."/>
            <person name="Lucas S."/>
            <person name="Salamov A.A."/>
            <person name="Bradshaw R.E."/>
            <person name="Ciuffetti L."/>
            <person name="Hamelin R.C."/>
            <person name="Kema G.H.J."/>
            <person name="Lawrence C."/>
            <person name="Scott J.A."/>
            <person name="Spatafora J.W."/>
            <person name="Turgeon B.G."/>
            <person name="de Wit P.J.G.M."/>
            <person name="Zhong S."/>
            <person name="Goodwin S.B."/>
            <person name="Grigoriev I.V."/>
        </authorList>
    </citation>
    <scope>NUCLEOTIDE SEQUENCE [LARGE SCALE GENOMIC DNA]</scope>
    <source>
        <strain evidence="12 13">SO2202</strain>
    </source>
</reference>
<dbReference type="EMBL" id="KB456272">
    <property type="protein sequence ID" value="EMF08213.1"/>
    <property type="molecule type" value="Genomic_DNA"/>
</dbReference>
<dbReference type="Pfam" id="PF09206">
    <property type="entry name" value="ArabFuran-catal"/>
    <property type="match status" value="1"/>
</dbReference>
<dbReference type="Gene3D" id="2.60.120.200">
    <property type="match status" value="1"/>
</dbReference>
<proteinExistence type="inferred from homology"/>
<dbReference type="GO" id="GO:0045490">
    <property type="term" value="P:pectin catabolic process"/>
    <property type="evidence" value="ECO:0007669"/>
    <property type="project" value="TreeGrafter"/>
</dbReference>
<dbReference type="PANTHER" id="PTHR39447:SF2">
    <property type="entry name" value="ALPHA-L-ARABINOFURANOSIDASE B"/>
    <property type="match status" value="1"/>
</dbReference>
<dbReference type="GO" id="GO:0031222">
    <property type="term" value="P:arabinan catabolic process"/>
    <property type="evidence" value="ECO:0007669"/>
    <property type="project" value="UniProtKB-UniRule"/>
</dbReference>
<comment type="similarity">
    <text evidence="2 9">Belongs to the glycosyl hydrolase 54 family.</text>
</comment>
<feature type="disulfide bond" evidence="8">
    <location>
        <begin position="184"/>
        <end position="185"/>
    </location>
</feature>
<dbReference type="eggNOG" id="ENOG502QS3Q">
    <property type="taxonomic scope" value="Eukaryota"/>
</dbReference>
<evidence type="ECO:0000256" key="3">
    <source>
        <dbReference type="ARBA" id="ARBA00022729"/>
    </source>
</evidence>
<dbReference type="InterPro" id="IPR038964">
    <property type="entry name" value="ABFB"/>
</dbReference>
<dbReference type="GO" id="GO:0045493">
    <property type="term" value="P:xylan catabolic process"/>
    <property type="evidence" value="ECO:0007669"/>
    <property type="project" value="UniProtKB-KW"/>
</dbReference>
<evidence type="ECO:0000256" key="8">
    <source>
        <dbReference type="PIRSR" id="PIRSR638964-3"/>
    </source>
</evidence>
<keyword evidence="9" id="KW-0624">Polysaccharide degradation</keyword>
<dbReference type="OMA" id="WNYPTRY"/>
<comment type="pathway">
    <text evidence="9">Glycan metabolism; L-arabinan degradation.</text>
</comment>
<keyword evidence="3 9" id="KW-0732">Signal</keyword>
<name>M3BPX2_SPHMS</name>
<dbReference type="GeneID" id="27904597"/>
<dbReference type="UniPathway" id="UPA00667"/>
<evidence type="ECO:0000256" key="7">
    <source>
        <dbReference type="PIRSR" id="PIRSR638964-1"/>
    </source>
</evidence>
<keyword evidence="6 9" id="KW-0326">Glycosidase</keyword>
<protein>
    <recommendedName>
        <fullName evidence="9">Alpha-L-arabinofuranosidase</fullName>
        <ecNumber evidence="9">3.2.1.55</ecNumber>
    </recommendedName>
</protein>
<dbReference type="STRING" id="692275.M3BPX2"/>
<dbReference type="InterPro" id="IPR036195">
    <property type="entry name" value="AbfB_ABD_sf"/>
</dbReference>
<feature type="chain" id="PRO_5027160207" description="Alpha-L-arabinofuranosidase" evidence="9">
    <location>
        <begin position="26"/>
        <end position="508"/>
    </location>
</feature>
<dbReference type="RefSeq" id="XP_016756334.1">
    <property type="nucleotide sequence ID" value="XM_016907460.1"/>
</dbReference>
<comment type="subcellular location">
    <subcellularLocation>
        <location evidence="9">Secreted</location>
    </subcellularLocation>
</comment>
<keyword evidence="13" id="KW-1185">Reference proteome</keyword>
<keyword evidence="5" id="KW-0325">Glycoprotein</keyword>
<dbReference type="InterPro" id="IPR015289">
    <property type="entry name" value="A-L-arabinofuranosidase_B_cat"/>
</dbReference>
<gene>
    <name evidence="12" type="ORF">SEPMUDRAFT_152464</name>
</gene>
<dbReference type="GO" id="GO:0046556">
    <property type="term" value="F:alpha-L-arabinofuranosidase activity"/>
    <property type="evidence" value="ECO:0007669"/>
    <property type="project" value="UniProtKB-UniRule"/>
</dbReference>
<dbReference type="FunFam" id="2.80.10.50:FF:000059">
    <property type="entry name" value="Probable alpha-L-arabinofuranosidase B"/>
    <property type="match status" value="1"/>
</dbReference>
<evidence type="ECO:0000259" key="10">
    <source>
        <dbReference type="Pfam" id="PF05270"/>
    </source>
</evidence>
<evidence type="ECO:0000256" key="5">
    <source>
        <dbReference type="ARBA" id="ARBA00023180"/>
    </source>
</evidence>
<dbReference type="HOGENOM" id="CLU_029332_3_0_1"/>